<reference evidence="1" key="1">
    <citation type="submission" date="2014-09" db="EMBL/GenBank/DDBJ databases">
        <authorList>
            <person name="Magalhaes I.L.F."/>
            <person name="Oliveira U."/>
            <person name="Santos F.R."/>
            <person name="Vidigal T.H.D.A."/>
            <person name="Brescovit A.D."/>
            <person name="Santos A.J."/>
        </authorList>
    </citation>
    <scope>NUCLEOTIDE SEQUENCE</scope>
    <source>
        <tissue evidence="1">Shoot tissue taken approximately 20 cm above the soil surface</tissue>
    </source>
</reference>
<evidence type="ECO:0000313" key="1">
    <source>
        <dbReference type="EMBL" id="JAD88541.1"/>
    </source>
</evidence>
<dbReference type="EMBL" id="GBRH01209354">
    <property type="protein sequence ID" value="JAD88541.1"/>
    <property type="molecule type" value="Transcribed_RNA"/>
</dbReference>
<accession>A0A0A9DL81</accession>
<sequence length="96" mass="11192">MNISLKRKLAQLQSTTVIIRVKQKIVFYSGTASPSTVSTKRSNYMCVDKFVFSHSEVDNAFYCIYQSSNKNHPKRRHFTQLKVCNYDMQTSIGWYP</sequence>
<proteinExistence type="predicted"/>
<reference evidence="1" key="2">
    <citation type="journal article" date="2015" name="Data Brief">
        <title>Shoot transcriptome of the giant reed, Arundo donax.</title>
        <authorList>
            <person name="Barrero R.A."/>
            <person name="Guerrero F.D."/>
            <person name="Moolhuijzen P."/>
            <person name="Goolsby J.A."/>
            <person name="Tidwell J."/>
            <person name="Bellgard S.E."/>
            <person name="Bellgard M.I."/>
        </authorList>
    </citation>
    <scope>NUCLEOTIDE SEQUENCE</scope>
    <source>
        <tissue evidence="1">Shoot tissue taken approximately 20 cm above the soil surface</tissue>
    </source>
</reference>
<protein>
    <submittedName>
        <fullName evidence="1">Uncharacterized protein</fullName>
    </submittedName>
</protein>
<organism evidence="1">
    <name type="scientific">Arundo donax</name>
    <name type="common">Giant reed</name>
    <name type="synonym">Donax arundinaceus</name>
    <dbReference type="NCBI Taxonomy" id="35708"/>
    <lineage>
        <taxon>Eukaryota</taxon>
        <taxon>Viridiplantae</taxon>
        <taxon>Streptophyta</taxon>
        <taxon>Embryophyta</taxon>
        <taxon>Tracheophyta</taxon>
        <taxon>Spermatophyta</taxon>
        <taxon>Magnoliopsida</taxon>
        <taxon>Liliopsida</taxon>
        <taxon>Poales</taxon>
        <taxon>Poaceae</taxon>
        <taxon>PACMAD clade</taxon>
        <taxon>Arundinoideae</taxon>
        <taxon>Arundineae</taxon>
        <taxon>Arundo</taxon>
    </lineage>
</organism>
<dbReference type="AlphaFoldDB" id="A0A0A9DL81"/>
<name>A0A0A9DL81_ARUDO</name>